<name>A0A0Q0VNJ0_VIBMT</name>
<gene>
    <name evidence="1" type="ORF">XV92_10435</name>
</gene>
<dbReference type="EMBL" id="LBGP01000013">
    <property type="protein sequence ID" value="KQB00979.1"/>
    <property type="molecule type" value="Genomic_DNA"/>
</dbReference>
<reference evidence="1 2" key="1">
    <citation type="journal article" date="2015" name="Genome Biol. Evol.">
        <title>The Dynamics of Genetic Interactions between Vibrio metoecus and Vibrio cholerae, Two Close Relatives Co-Occurring in the Environment.</title>
        <authorList>
            <person name="Orata F.D."/>
            <person name="Kirchberger P.C."/>
            <person name="Meheust R."/>
            <person name="Barlow E.J."/>
            <person name="Tarr C.L."/>
            <person name="Boucher Y."/>
        </authorList>
    </citation>
    <scope>NUCLEOTIDE SEQUENCE [LARGE SCALE GENOMIC DNA]</scope>
    <source>
        <strain evidence="1 2">YB5B04</strain>
    </source>
</reference>
<dbReference type="InterPro" id="IPR013320">
    <property type="entry name" value="ConA-like_dom_sf"/>
</dbReference>
<dbReference type="Proteomes" id="UP000050491">
    <property type="component" value="Unassembled WGS sequence"/>
</dbReference>
<comment type="caution">
    <text evidence="1">The sequence shown here is derived from an EMBL/GenBank/DDBJ whole genome shotgun (WGS) entry which is preliminary data.</text>
</comment>
<dbReference type="AlphaFoldDB" id="A0A0Q0VNJ0"/>
<evidence type="ECO:0000313" key="1">
    <source>
        <dbReference type="EMBL" id="KQB00979.1"/>
    </source>
</evidence>
<proteinExistence type="predicted"/>
<dbReference type="GeneID" id="94015733"/>
<organism evidence="1 2">
    <name type="scientific">Vibrio metoecus</name>
    <dbReference type="NCBI Taxonomy" id="1481663"/>
    <lineage>
        <taxon>Bacteria</taxon>
        <taxon>Pseudomonadati</taxon>
        <taxon>Pseudomonadota</taxon>
        <taxon>Gammaproteobacteria</taxon>
        <taxon>Vibrionales</taxon>
        <taxon>Vibrionaceae</taxon>
        <taxon>Vibrio</taxon>
    </lineage>
</organism>
<protein>
    <submittedName>
        <fullName evidence="1">ATP synthase F0F1 subunit beta</fullName>
    </submittedName>
</protein>
<dbReference type="RefSeq" id="WP_000228309.1">
    <property type="nucleotide sequence ID" value="NZ_ACZT01000026.1"/>
</dbReference>
<evidence type="ECO:0000313" key="2">
    <source>
        <dbReference type="Proteomes" id="UP000050491"/>
    </source>
</evidence>
<accession>A0A0Q0VNJ0</accession>
<dbReference type="PATRIC" id="fig|1481663.10.peg.2784"/>
<sequence length="192" mass="21819">MVDQQPLWVRRVLVSRERYAPYFDGLTQYAVLDKPMVFTGDFDISIEAEGLRNDSFQALFSGETVDNFFRLLQGGSGIQCYIGGAIVSWLTNQFDASQPHHYRLKRVGSVASIGVDGEWKVSREGIQTPLTVTRMMRSWTTSLFTRGQIRELIIQGAVYPLDQKESAIQRSQPDNGNSLTIINHTKAMWRRV</sequence>
<dbReference type="SUPFAM" id="SSF49899">
    <property type="entry name" value="Concanavalin A-like lectins/glucanases"/>
    <property type="match status" value="1"/>
</dbReference>
<dbReference type="OrthoDB" id="5882222at2"/>